<name>A0ABU7BMA1_9TELE</name>
<organism evidence="1 2">
    <name type="scientific">Ataeniobius toweri</name>
    <dbReference type="NCBI Taxonomy" id="208326"/>
    <lineage>
        <taxon>Eukaryota</taxon>
        <taxon>Metazoa</taxon>
        <taxon>Chordata</taxon>
        <taxon>Craniata</taxon>
        <taxon>Vertebrata</taxon>
        <taxon>Euteleostomi</taxon>
        <taxon>Actinopterygii</taxon>
        <taxon>Neopterygii</taxon>
        <taxon>Teleostei</taxon>
        <taxon>Neoteleostei</taxon>
        <taxon>Acanthomorphata</taxon>
        <taxon>Ovalentaria</taxon>
        <taxon>Atherinomorphae</taxon>
        <taxon>Cyprinodontiformes</taxon>
        <taxon>Goodeidae</taxon>
        <taxon>Ataeniobius</taxon>
    </lineage>
</organism>
<keyword evidence="2" id="KW-1185">Reference proteome</keyword>
<dbReference type="EMBL" id="JAHUTI010059168">
    <property type="protein sequence ID" value="MED6250693.1"/>
    <property type="molecule type" value="Genomic_DNA"/>
</dbReference>
<comment type="caution">
    <text evidence="1">The sequence shown here is derived from an EMBL/GenBank/DDBJ whole genome shotgun (WGS) entry which is preliminary data.</text>
</comment>
<protein>
    <submittedName>
        <fullName evidence="1">Uncharacterized protein</fullName>
    </submittedName>
</protein>
<accession>A0ABU7BMA1</accession>
<gene>
    <name evidence="1" type="ORF">ATANTOWER_005373</name>
</gene>
<dbReference type="Proteomes" id="UP001345963">
    <property type="component" value="Unassembled WGS sequence"/>
</dbReference>
<proteinExistence type="predicted"/>
<evidence type="ECO:0000313" key="2">
    <source>
        <dbReference type="Proteomes" id="UP001345963"/>
    </source>
</evidence>
<reference evidence="1 2" key="1">
    <citation type="submission" date="2021-07" db="EMBL/GenBank/DDBJ databases">
        <authorList>
            <person name="Palmer J.M."/>
        </authorList>
    </citation>
    <scope>NUCLEOTIDE SEQUENCE [LARGE SCALE GENOMIC DNA]</scope>
    <source>
        <strain evidence="1 2">AT_MEX2019</strain>
        <tissue evidence="1">Muscle</tissue>
    </source>
</reference>
<evidence type="ECO:0000313" key="1">
    <source>
        <dbReference type="EMBL" id="MED6250693.1"/>
    </source>
</evidence>
<sequence>MTGRKQAGEACDFKDRGGLELFNNGKKAGFTLDRSPLHHRPKEPDRTQACMRKCMKTPCRQPDQDSMPGPSYHKSTVLTTGPLCSLF</sequence>